<dbReference type="Gene3D" id="2.60.120.330">
    <property type="entry name" value="B-lactam Antibiotic, Isopenicillin N Synthase, Chain"/>
    <property type="match status" value="1"/>
</dbReference>
<dbReference type="PANTHER" id="PTHR36071:SF1">
    <property type="entry name" value="DNA DOUBLE-STRAND BREAK REPAIR PROTEIN"/>
    <property type="match status" value="1"/>
</dbReference>
<dbReference type="AlphaFoldDB" id="A0AAV0LQ23"/>
<reference evidence="1" key="1">
    <citation type="submission" date="2022-08" db="EMBL/GenBank/DDBJ databases">
        <authorList>
            <person name="Gutierrez-Valencia J."/>
        </authorList>
    </citation>
    <scope>NUCLEOTIDE SEQUENCE</scope>
</reference>
<proteinExistence type="predicted"/>
<name>A0AAV0LQ23_9ROSI</name>
<sequence>MAGSFLRTDSQLIVAELKRKDRLLKLKRRCLPESMLREDDVFYDSVKTFVEQAFGVHHVEREVKTTCQFLNVNNIEGILLSCLDSLTTKGLYLVSMFLTKGVQKFEKTRKKMRNVIQKSIPGFLRNLNSKDDKECCSHYFQWNVAAIKLLDRLKDLPTEALFAMRRKLRGLPAELPCLQKRRHGWSRDTLICKVKRTIRKMLSELVGSGRHSFQEPLTMALAVAGLSLKLKRCPGSCMTDFIKFSPEIELLQTEIIKAIWLLETKVRMPELQALQHLLDPCANIPARSLRTAMKKLFTEYLFDCNELDFIPKGFLKALNLTNRSSRVSPDGYLMTHVIEEEAESIISVSSDIKQLVWDLIPGYGLAENFGDAYAEEPCGSEDDDCGDVSPKQQEFDSPSFRFGSMYSENDEESFAEYTPLDVELDIPNPDQEGQSLPSTHNDCKIGNPSLSMVLKVECDMKAESYQSNANSLRNASGFHELNLCSRGEESGPSNQTLCNNLYLDVQEASDETSLVAYNLIGSLLAEFTLEDRLDLDYTDGYLRGNYSYQRDAEAGKTSPKEQAADSLVVEVVEELIPSFPRRKGVEGLQIRNDRKWVSVKLLPNAFVVSIGLIREIGLAPSLVSGDTPLFRNVIDKEFLDGLFSRELQIITSVSGAYRSIKHRATVNSEMEMLSIACFHSPKYDGEIGLAASMITEETPAVFKKVTIREFYNGLFSRQLDSKAYIDTLKIQQKENH</sequence>
<keyword evidence="2" id="KW-1185">Reference proteome</keyword>
<dbReference type="PANTHER" id="PTHR36071">
    <property type="entry name" value="DNA DOUBLE-STRAND BREAK REPAIR PROTEIN"/>
    <property type="match status" value="1"/>
</dbReference>
<dbReference type="Proteomes" id="UP001154282">
    <property type="component" value="Unassembled WGS sequence"/>
</dbReference>
<dbReference type="EMBL" id="CAMGYJ010000006">
    <property type="protein sequence ID" value="CAI0436270.1"/>
    <property type="molecule type" value="Genomic_DNA"/>
</dbReference>
<protein>
    <submittedName>
        <fullName evidence="1">Uncharacterized protein</fullName>
    </submittedName>
</protein>
<evidence type="ECO:0000313" key="1">
    <source>
        <dbReference type="EMBL" id="CAI0436270.1"/>
    </source>
</evidence>
<organism evidence="1 2">
    <name type="scientific">Linum tenue</name>
    <dbReference type="NCBI Taxonomy" id="586396"/>
    <lineage>
        <taxon>Eukaryota</taxon>
        <taxon>Viridiplantae</taxon>
        <taxon>Streptophyta</taxon>
        <taxon>Embryophyta</taxon>
        <taxon>Tracheophyta</taxon>
        <taxon>Spermatophyta</taxon>
        <taxon>Magnoliopsida</taxon>
        <taxon>eudicotyledons</taxon>
        <taxon>Gunneridae</taxon>
        <taxon>Pentapetalae</taxon>
        <taxon>rosids</taxon>
        <taxon>fabids</taxon>
        <taxon>Malpighiales</taxon>
        <taxon>Linaceae</taxon>
        <taxon>Linum</taxon>
    </lineage>
</organism>
<comment type="caution">
    <text evidence="1">The sequence shown here is derived from an EMBL/GenBank/DDBJ whole genome shotgun (WGS) entry which is preliminary data.</text>
</comment>
<dbReference type="InterPro" id="IPR027443">
    <property type="entry name" value="IPNS-like_sf"/>
</dbReference>
<accession>A0AAV0LQ23</accession>
<gene>
    <name evidence="1" type="ORF">LITE_LOCUS25020</name>
</gene>
<dbReference type="SUPFAM" id="SSF51197">
    <property type="entry name" value="Clavaminate synthase-like"/>
    <property type="match status" value="2"/>
</dbReference>
<evidence type="ECO:0000313" key="2">
    <source>
        <dbReference type="Proteomes" id="UP001154282"/>
    </source>
</evidence>